<dbReference type="GO" id="GO:0045493">
    <property type="term" value="P:xylan catabolic process"/>
    <property type="evidence" value="ECO:0007669"/>
    <property type="project" value="UniProtKB-KW"/>
</dbReference>
<keyword evidence="5" id="KW-0378">Hydrolase</keyword>
<evidence type="ECO:0000256" key="3">
    <source>
        <dbReference type="ARBA" id="ARBA00022651"/>
    </source>
</evidence>
<evidence type="ECO:0000256" key="7">
    <source>
        <dbReference type="ARBA" id="ARBA00023326"/>
    </source>
</evidence>
<feature type="signal peptide" evidence="8">
    <location>
        <begin position="1"/>
        <end position="22"/>
    </location>
</feature>
<dbReference type="Gene3D" id="3.40.50.1820">
    <property type="entry name" value="alpha/beta hydrolase"/>
    <property type="match status" value="1"/>
</dbReference>
<keyword evidence="4 8" id="KW-0732">Signal</keyword>
<sequence>MSLNPLLLLLLLLSLLRTAVKCQTCGETPRYPSGSFNVTLAGGSNRTFQLFTPWSEYECGSYCVGPPQEKRPLVIDWHGCNAHVPVVAYQEQISRIEQSASDYGYYAITPVGSKEDLVDQYGWNTVGIQCGKFGEDDFEFAETLLDWAADNLCVDTARIYSTGFSTGAFHSNGLGCRMPDRFAGIAPIAGSFGRLYESECKQGAPVSVLSFHSKGDKTVPYDGNFEWLGQAEVTSLWEKRNGCTNETAIVTYKSETTICKRKECPGAPVEDCTLTGLDHCWVGGRSGGFETPGSCAAQPGDIDATKHMFETWEREAQHL</sequence>
<dbReference type="InterPro" id="IPR029058">
    <property type="entry name" value="AB_hydrolase_fold"/>
</dbReference>
<evidence type="ECO:0000256" key="4">
    <source>
        <dbReference type="ARBA" id="ARBA00022729"/>
    </source>
</evidence>
<evidence type="ECO:0000256" key="6">
    <source>
        <dbReference type="ARBA" id="ARBA00023277"/>
    </source>
</evidence>
<evidence type="ECO:0000313" key="9">
    <source>
        <dbReference type="EMBL" id="GMI07621.1"/>
    </source>
</evidence>
<comment type="caution">
    <text evidence="9">The sequence shown here is derived from an EMBL/GenBank/DDBJ whole genome shotgun (WGS) entry which is preliminary data.</text>
</comment>
<organism evidence="9 10">
    <name type="scientific">Triparma laevis f. longispina</name>
    <dbReference type="NCBI Taxonomy" id="1714387"/>
    <lineage>
        <taxon>Eukaryota</taxon>
        <taxon>Sar</taxon>
        <taxon>Stramenopiles</taxon>
        <taxon>Ochrophyta</taxon>
        <taxon>Bolidophyceae</taxon>
        <taxon>Parmales</taxon>
        <taxon>Triparmaceae</taxon>
        <taxon>Triparma</taxon>
    </lineage>
</organism>
<evidence type="ECO:0000256" key="8">
    <source>
        <dbReference type="SAM" id="SignalP"/>
    </source>
</evidence>
<keyword evidence="7" id="KW-0624">Polysaccharide degradation</keyword>
<dbReference type="PANTHER" id="PTHR38050:SF2">
    <property type="entry name" value="FERULOYL ESTERASE C-RELATED"/>
    <property type="match status" value="1"/>
</dbReference>
<comment type="subcellular location">
    <subcellularLocation>
        <location evidence="1">Secreted</location>
    </subcellularLocation>
</comment>
<dbReference type="SUPFAM" id="SSF53474">
    <property type="entry name" value="alpha/beta-Hydrolases"/>
    <property type="match status" value="1"/>
</dbReference>
<gene>
    <name evidence="9" type="ORF">TrLO_g8284</name>
</gene>
<dbReference type="OrthoDB" id="424610at2759"/>
<keyword evidence="2" id="KW-0964">Secreted</keyword>
<evidence type="ECO:0000256" key="1">
    <source>
        <dbReference type="ARBA" id="ARBA00004613"/>
    </source>
</evidence>
<protein>
    <recommendedName>
        <fullName evidence="11">Feruloyl esterase</fullName>
    </recommendedName>
</protein>
<evidence type="ECO:0000256" key="5">
    <source>
        <dbReference type="ARBA" id="ARBA00022801"/>
    </source>
</evidence>
<evidence type="ECO:0008006" key="11">
    <source>
        <dbReference type="Google" id="ProtNLM"/>
    </source>
</evidence>
<accession>A0A9W7CN12</accession>
<dbReference type="EMBL" id="BRXW01000113">
    <property type="protein sequence ID" value="GMI07621.1"/>
    <property type="molecule type" value="Genomic_DNA"/>
</dbReference>
<evidence type="ECO:0000256" key="2">
    <source>
        <dbReference type="ARBA" id="ARBA00022525"/>
    </source>
</evidence>
<dbReference type="GO" id="GO:0005576">
    <property type="term" value="C:extracellular region"/>
    <property type="evidence" value="ECO:0007669"/>
    <property type="project" value="UniProtKB-SubCell"/>
</dbReference>
<dbReference type="GO" id="GO:0030600">
    <property type="term" value="F:feruloyl esterase activity"/>
    <property type="evidence" value="ECO:0007669"/>
    <property type="project" value="InterPro"/>
</dbReference>
<dbReference type="Proteomes" id="UP001165122">
    <property type="component" value="Unassembled WGS sequence"/>
</dbReference>
<proteinExistence type="predicted"/>
<keyword evidence="6" id="KW-0119">Carbohydrate metabolism</keyword>
<name>A0A9W7CN12_9STRA</name>
<feature type="chain" id="PRO_5040829467" description="Feruloyl esterase" evidence="8">
    <location>
        <begin position="23"/>
        <end position="319"/>
    </location>
</feature>
<evidence type="ECO:0000313" key="10">
    <source>
        <dbReference type="Proteomes" id="UP001165122"/>
    </source>
</evidence>
<reference evidence="10" key="1">
    <citation type="journal article" date="2023" name="Commun. Biol.">
        <title>Genome analysis of Parmales, the sister group of diatoms, reveals the evolutionary specialization of diatoms from phago-mixotrophs to photoautotrophs.</title>
        <authorList>
            <person name="Ban H."/>
            <person name="Sato S."/>
            <person name="Yoshikawa S."/>
            <person name="Yamada K."/>
            <person name="Nakamura Y."/>
            <person name="Ichinomiya M."/>
            <person name="Sato N."/>
            <person name="Blanc-Mathieu R."/>
            <person name="Endo H."/>
            <person name="Kuwata A."/>
            <person name="Ogata H."/>
        </authorList>
    </citation>
    <scope>NUCLEOTIDE SEQUENCE [LARGE SCALE GENOMIC DNA]</scope>
    <source>
        <strain evidence="10">NIES 3700</strain>
    </source>
</reference>
<keyword evidence="3" id="KW-0858">Xylan degradation</keyword>
<keyword evidence="10" id="KW-1185">Reference proteome</keyword>
<dbReference type="InterPro" id="IPR043595">
    <property type="entry name" value="FaeB/C/D"/>
</dbReference>
<dbReference type="AlphaFoldDB" id="A0A9W7CN12"/>
<dbReference type="PANTHER" id="PTHR38050">
    <property type="match status" value="1"/>
</dbReference>